<evidence type="ECO:0000256" key="6">
    <source>
        <dbReference type="ARBA" id="ARBA00023237"/>
    </source>
</evidence>
<dbReference type="SUPFAM" id="SSF49452">
    <property type="entry name" value="Starch-binding domain-like"/>
    <property type="match status" value="1"/>
</dbReference>
<dbReference type="InterPro" id="IPR013784">
    <property type="entry name" value="Carb-bd-like_fold"/>
</dbReference>
<keyword evidence="4" id="KW-0812">Transmembrane</keyword>
<evidence type="ECO:0000256" key="1">
    <source>
        <dbReference type="ARBA" id="ARBA00004571"/>
    </source>
</evidence>
<evidence type="ECO:0000256" key="5">
    <source>
        <dbReference type="ARBA" id="ARBA00023136"/>
    </source>
</evidence>
<name>A0ABX8B597_9BACT</name>
<dbReference type="InterPro" id="IPR036942">
    <property type="entry name" value="Beta-barrel_TonB_sf"/>
</dbReference>
<evidence type="ECO:0000313" key="8">
    <source>
        <dbReference type="EMBL" id="QUV94694.1"/>
    </source>
</evidence>
<keyword evidence="8" id="KW-0675">Receptor</keyword>
<proteinExistence type="predicted"/>
<evidence type="ECO:0000259" key="7">
    <source>
        <dbReference type="Pfam" id="PF25183"/>
    </source>
</evidence>
<feature type="domain" description="TonB-dependent transporter Oar-like beta-barrel" evidence="7">
    <location>
        <begin position="244"/>
        <end position="930"/>
    </location>
</feature>
<gene>
    <name evidence="8" type="ORF">J8C05_04400</name>
</gene>
<dbReference type="PANTHER" id="PTHR30069">
    <property type="entry name" value="TONB-DEPENDENT OUTER MEMBRANE RECEPTOR"/>
    <property type="match status" value="1"/>
</dbReference>
<dbReference type="Gene3D" id="2.60.40.1120">
    <property type="entry name" value="Carboxypeptidase-like, regulatory domain"/>
    <property type="match status" value="1"/>
</dbReference>
<dbReference type="EMBL" id="CP072642">
    <property type="protein sequence ID" value="QUV94694.1"/>
    <property type="molecule type" value="Genomic_DNA"/>
</dbReference>
<keyword evidence="5" id="KW-0472">Membrane</keyword>
<comment type="subcellular location">
    <subcellularLocation>
        <location evidence="1">Cell outer membrane</location>
        <topology evidence="1">Multi-pass membrane protein</topology>
    </subcellularLocation>
</comment>
<keyword evidence="3" id="KW-1134">Transmembrane beta strand</keyword>
<keyword evidence="2" id="KW-0813">Transport</keyword>
<protein>
    <submittedName>
        <fullName evidence="8">TonB-dependent receptor</fullName>
    </submittedName>
</protein>
<keyword evidence="9" id="KW-1185">Reference proteome</keyword>
<reference evidence="8 9" key="1">
    <citation type="submission" date="2021-03" db="EMBL/GenBank/DDBJ databases">
        <title>Genomic and phenotypic characterization of Chloracidobacterium isolates provides evidence for multiple species.</title>
        <authorList>
            <person name="Saini M.K."/>
            <person name="Costas A.M.G."/>
            <person name="Tank M."/>
            <person name="Bryant D.A."/>
        </authorList>
    </citation>
    <scope>NUCLEOTIDE SEQUENCE [LARGE SCALE GENOMIC DNA]</scope>
    <source>
        <strain evidence="8 9">N</strain>
    </source>
</reference>
<accession>A0ABX8B597</accession>
<organism evidence="8 9">
    <name type="scientific">Chloracidobacterium sp. N</name>
    <dbReference type="NCBI Taxonomy" id="2821540"/>
    <lineage>
        <taxon>Bacteria</taxon>
        <taxon>Pseudomonadati</taxon>
        <taxon>Acidobacteriota</taxon>
        <taxon>Terriglobia</taxon>
        <taxon>Terriglobales</taxon>
        <taxon>Acidobacteriaceae</taxon>
        <taxon>Chloracidobacterium</taxon>
        <taxon>Chloracidobacterium aggregatum</taxon>
    </lineage>
</organism>
<dbReference type="InterPro" id="IPR057601">
    <property type="entry name" value="Oar-like_b-barrel"/>
</dbReference>
<dbReference type="Pfam" id="PF13620">
    <property type="entry name" value="CarboxypepD_reg"/>
    <property type="match status" value="1"/>
</dbReference>
<dbReference type="Proteomes" id="UP000677668">
    <property type="component" value="Chromosome 1"/>
</dbReference>
<dbReference type="Gene3D" id="2.40.170.20">
    <property type="entry name" value="TonB-dependent receptor, beta-barrel domain"/>
    <property type="match status" value="1"/>
</dbReference>
<dbReference type="Pfam" id="PF25183">
    <property type="entry name" value="OMP_b-brl_4"/>
    <property type="match status" value="1"/>
</dbReference>
<dbReference type="InterPro" id="IPR039426">
    <property type="entry name" value="TonB-dep_rcpt-like"/>
</dbReference>
<keyword evidence="6" id="KW-0998">Cell outer membrane</keyword>
<dbReference type="RefSeq" id="WP_211422967.1">
    <property type="nucleotide sequence ID" value="NZ_CP072642.1"/>
</dbReference>
<dbReference type="SUPFAM" id="SSF56935">
    <property type="entry name" value="Porins"/>
    <property type="match status" value="1"/>
</dbReference>
<evidence type="ECO:0000256" key="2">
    <source>
        <dbReference type="ARBA" id="ARBA00022448"/>
    </source>
</evidence>
<evidence type="ECO:0000256" key="4">
    <source>
        <dbReference type="ARBA" id="ARBA00022692"/>
    </source>
</evidence>
<evidence type="ECO:0000256" key="3">
    <source>
        <dbReference type="ARBA" id="ARBA00022452"/>
    </source>
</evidence>
<dbReference type="PANTHER" id="PTHR30069:SF46">
    <property type="entry name" value="OAR PROTEIN"/>
    <property type="match status" value="1"/>
</dbReference>
<evidence type="ECO:0000313" key="9">
    <source>
        <dbReference type="Proteomes" id="UP000677668"/>
    </source>
</evidence>
<sequence>MKSNFLQKVFMTFWIGSLCSLVWGQANVTGGALSGVVRDDSAAVIGNAAVKVKNVETGLTRETTTGEDGTFRLPALPAGVYDVTVSSAGFTELTRRATVLIGQTASVEIVLSTSQVSEAINVTADSSSIVETARTQQSTTVNERAVKDLPVNGRNFLDFIRLTPGINVDPRGGDYSAGGLRGTFNSLLIDGADNNNTFFGQTLGRTGVRAPYQFSQSSVKEFQVNTNSYAAEFGRAGGALVNVITKSGTNEFHGEGFYFFRDNALNANDGFIRSLPSPRNRKPDLRIQQFGGSVGGPIRKDKLFFFFTYDGQRRNDPVVVAPLVPIPTSFSPAVPPDVAQRTIAFLNEQTTPYQLGFNQDVYMGKVDWQINNDNRLSVRYNRQLFKGKNLENSGQIRSVSATGNSNSTTDTVTGQITTVLTPNLINEGRIGFSRDQQLGTANSTSPETIINSPAGNTLVFGRNNFSPRETTERRFQVTNTLTYVRGRHTYKAGFDFIFNRIFNFFPGFFGGSYVFNSYEDFALRRPSGAGATAIVYQQAFAGPNTNGPRSFPNTSEYGWFVQDDWNITNRFKLYYGIRYDAQVKDEPPVLNDDPRLLTLGIRTAGLRQDLNNFAPRLGFSWNLFGDGKTVLRGGYGIFYARTPSIVTGTAHTQNGLSVRTLQFTQAQLATTGLTYPNTFAAPPSGVTPPALQLFFFSPGYVDPMVHQASLGVERELTRDLSLSVSYLFTRGIRLTRTRDINLRQPIPITVNVAGRTPVIIPRYVLAPGSNVTARLTNFLPTPPGTNVSYGRLFQFENTGDSVYHALALQLTKRFSQNFQFLLAYTWSKAIDNRPDQTIVTAGGGDTSRLVADPLNIRTERARADVDIPHRFVLSYVWDLAYARNLQNRPARLLLDGFQLSGIVTATSGSPFSALAGGDLNGDGTPGNDRAPFVGRNTFRRKAFVSFDLRLTRTIPVTERYRIELIAEAFNLFNRFNQSAVQVNQFSFATPGGVPTLTPRADFRSVNGPGVAPRVIQLAAKFVF</sequence>